<dbReference type="Pfam" id="PF09479">
    <property type="entry name" value="Flg_new"/>
    <property type="match status" value="3"/>
</dbReference>
<dbReference type="InterPro" id="IPR013780">
    <property type="entry name" value="Glyco_hydro_b"/>
</dbReference>
<dbReference type="SUPFAM" id="SSF49785">
    <property type="entry name" value="Galactose-binding domain-like"/>
    <property type="match status" value="2"/>
</dbReference>
<feature type="domain" description="F5/8 type C" evidence="4">
    <location>
        <begin position="564"/>
        <end position="718"/>
    </location>
</feature>
<evidence type="ECO:0000256" key="1">
    <source>
        <dbReference type="ARBA" id="ARBA00004196"/>
    </source>
</evidence>
<dbReference type="CDD" id="cd18825">
    <property type="entry name" value="GH43_CtGH43-like"/>
    <property type="match status" value="1"/>
</dbReference>
<feature type="domain" description="SLH" evidence="5">
    <location>
        <begin position="2074"/>
        <end position="2134"/>
    </location>
</feature>
<dbReference type="InterPro" id="IPR017853">
    <property type="entry name" value="GH"/>
</dbReference>
<dbReference type="InterPro" id="IPR008979">
    <property type="entry name" value="Galactose-bd-like_sf"/>
</dbReference>
<dbReference type="SUPFAM" id="SSF75005">
    <property type="entry name" value="Arabinanase/levansucrase/invertase"/>
    <property type="match status" value="2"/>
</dbReference>
<dbReference type="Pfam" id="PF00395">
    <property type="entry name" value="SLH"/>
    <property type="match status" value="3"/>
</dbReference>
<dbReference type="InterPro" id="IPR042229">
    <property type="entry name" value="Listeria/Bacterioides_rpt_sf"/>
</dbReference>
<comment type="caution">
    <text evidence="6">The sequence shown here is derived from an EMBL/GenBank/DDBJ whole genome shotgun (WGS) entry which is preliminary data.</text>
</comment>
<keyword evidence="7" id="KW-1185">Reference proteome</keyword>
<evidence type="ECO:0000256" key="3">
    <source>
        <dbReference type="SAM" id="SignalP"/>
    </source>
</evidence>
<protein>
    <submittedName>
        <fullName evidence="6">InlB B-repeat-containing protein</fullName>
    </submittedName>
</protein>
<dbReference type="PANTHER" id="PTHR42767:SF1">
    <property type="entry name" value="ENDO-BETA-1,6-GALACTANASE-LIKE DOMAIN-CONTAINING PROTEIN"/>
    <property type="match status" value="1"/>
</dbReference>
<dbReference type="Gene3D" id="2.115.10.20">
    <property type="entry name" value="Glycosyl hydrolase domain, family 43"/>
    <property type="match status" value="2"/>
</dbReference>
<organism evidence="6 7">
    <name type="scientific">Paenibacillus yanchengensis</name>
    <dbReference type="NCBI Taxonomy" id="2035833"/>
    <lineage>
        <taxon>Bacteria</taxon>
        <taxon>Bacillati</taxon>
        <taxon>Bacillota</taxon>
        <taxon>Bacilli</taxon>
        <taxon>Bacillales</taxon>
        <taxon>Paenibacillaceae</taxon>
        <taxon>Paenibacillus</taxon>
    </lineage>
</organism>
<evidence type="ECO:0000256" key="2">
    <source>
        <dbReference type="SAM" id="MobiDB-lite"/>
    </source>
</evidence>
<feature type="chain" id="PRO_5047344707" evidence="3">
    <location>
        <begin position="35"/>
        <end position="2134"/>
    </location>
</feature>
<dbReference type="InterPro" id="IPR000421">
    <property type="entry name" value="FA58C"/>
</dbReference>
<dbReference type="RefSeq" id="WP_377771932.1">
    <property type="nucleotide sequence ID" value="NZ_JBHUHO010000029.1"/>
</dbReference>
<feature type="domain" description="SLH" evidence="5">
    <location>
        <begin position="1944"/>
        <end position="2007"/>
    </location>
</feature>
<keyword evidence="3" id="KW-0732">Signal</keyword>
<reference evidence="7" key="1">
    <citation type="journal article" date="2019" name="Int. J. Syst. Evol. Microbiol.">
        <title>The Global Catalogue of Microorganisms (GCM) 10K type strain sequencing project: providing services to taxonomists for standard genome sequencing and annotation.</title>
        <authorList>
            <consortium name="The Broad Institute Genomics Platform"/>
            <consortium name="The Broad Institute Genome Sequencing Center for Infectious Disease"/>
            <person name="Wu L."/>
            <person name="Ma J."/>
        </authorList>
    </citation>
    <scope>NUCLEOTIDE SEQUENCE [LARGE SCALE GENOMIC DNA]</scope>
    <source>
        <strain evidence="7">GH52</strain>
    </source>
</reference>
<evidence type="ECO:0000259" key="4">
    <source>
        <dbReference type="PROSITE" id="PS50022"/>
    </source>
</evidence>
<evidence type="ECO:0000313" key="6">
    <source>
        <dbReference type="EMBL" id="MFD2116105.1"/>
    </source>
</evidence>
<dbReference type="Gene3D" id="2.60.120.260">
    <property type="entry name" value="Galactose-binding domain-like"/>
    <property type="match status" value="2"/>
</dbReference>
<dbReference type="PANTHER" id="PTHR42767">
    <property type="entry name" value="ENDO-BETA-1,6-GALACTANASE"/>
    <property type="match status" value="1"/>
</dbReference>
<dbReference type="Gene3D" id="2.60.40.1180">
    <property type="entry name" value="Golgi alpha-mannosidase II"/>
    <property type="match status" value="1"/>
</dbReference>
<feature type="region of interest" description="Disordered" evidence="2">
    <location>
        <begin position="1713"/>
        <end position="1745"/>
    </location>
</feature>
<feature type="signal peptide" evidence="3">
    <location>
        <begin position="1"/>
        <end position="34"/>
    </location>
</feature>
<comment type="subcellular location">
    <subcellularLocation>
        <location evidence="1">Cell envelope</location>
    </subcellularLocation>
</comment>
<feature type="domain" description="SLH" evidence="5">
    <location>
        <begin position="2008"/>
        <end position="2068"/>
    </location>
</feature>
<sequence length="2134" mass="239051">MKIKKFLKKAMASTVALSLVTSMYAGIPAPVAFAAENVEKITLHPSTMKKEWDGWGTALVWFGNATGGWKDKDKKNELVEHLYGQTGLEYNIARYNIGGGDDPDRNGMRPGADMPGFSTGFDDKGNIIYNWAENPEDDPDVNQRWWLLEAKKKLEERGEKFVTEAFSNSPPYYMTKSGTSAGNSNGWDDNLDYKYFDIFSDYLAEVVKRYKEEHKITFDTLSPINEPHTGYWHADNVQEGSQWTKGETQSRIFKAVDKALRKVELRDKVKISGMEESQLNQFVDSWYNLDDEAKGVIDQLNAHTYGGSQRTEVRKIAKDYNKDLWMSEVDLGPQKIGEDRIEHDHNDIRPALALAERIMDDIIGLEPQAWVLWQAIEHEANMRDVENQNWGLIHSGLEENEVEDYWLTKKYYGMGQFSKFIPQGSQFLDNNDWRKQTLTAFNESLGETVIVYRNPDNGSKSLQFDLSEFTSPGQSVEVYTTSPAKEWAKSEGRVIGNQLFTEVDGRSITTFVIKGSAYDNEQKLDLNLLLEGFKGQIDGELASELEAALVSEEVALKQATLEKIGKSIYSLEVGKIVKSNIKVHNVSSEEKGEENAENAIDDNLNTIWHTEWNEQKSREGFPHSITLDLGKEISGISQFEYLPRQDNDWNGIITKYSLQSSLDGVDFSDIVTEETWLNNKEGKTATFEPVTAQYIKFIAHESQDRNFVSAAELNLFRTGTDLKAEKEKLLAKISEAENFIAEVEGKGINVSKLKELVEIANSKTPTTLEGLTVLFNQLIEEADKVGVITGIKVKYAPTAHQSTPISNMTDGDSQTMYESNWDAKDTSKYTFRRGEYIVLDLGEERENIGQIMYTPRQTGKNVEKTFGRIERYKIYTSDKEITDKEISDSGGSQQLLDDKFKYVGYGRIDSNKNTTQTMTFEPQTARFIALQVLDAGGGGSTLSIAEIGVRQSERIAGDFGTDVLKPLVTKLEDLRGRHGVFINHLIGELVDEINGDHHKEHEATLAAEAVGYYEKKLNQKIKNYTAPNYSVSEFRNGKTWNDINGEPIQAHGGGIIYVEGEGDKKGKYYWYGEDKTESNLGPGFVPVTGVHAYSSEDLYNWKDEGIVLPVFNNPNLGDDYYKDSTNVAEIPMYIHEDDDEYKEAGKPFTFEQQNKNRWELNNGTNPSTPDKKRFHNYAGNMKSPIDTLKKHNSKERIAQLNKLYEKHSLEEKQKLYGLFNWDKVVERPKVVYNEHTKKYVMWWHHDGPIAGEYWTASGGVAVSNSPTGPFEVVRIDRLANDGWNAGKKSEDSGQGMLRDMTLYVDDDKDKTAYLIYSSEENNATISLKLDKTYTKAYTDEKNPKGMWGVAHKNNREAPTMFKYNKRFYSITSGLSGWDPNQAEYHSTDNLLNWNWKFEGNPFWDDSEGTTHRSQSTHVLPVRDNNGEIVEGKFIFMADRWVPYDLKTSKYIWFPLEMFPPGAGGWPIAMGWKEKWNLKDEFKLTDVEKEEFTVTFESNGGSKIAEQRVKDGQLVTEPDDKPSREGFDFKGWFTKAEGGEQWNFNVNTVENNLTLYARWEVIDENEMYTVTFENDGKVVHTETKVKGGSTITAPEEPSKEGYTFLGWGEVPGILWNFAIGKVTSHMTLVAQWKKNDEEQTFTITFNSNGGSAVTAIENIKPNTVVSKPADPTRANYTFKGWYEDEVFKTEWNFTKAVTSDMTLYAQWEQKPSTGGGGVYPQYPGNGNGGTGEPNVEDPATYKPQSSELTTDANNYATVVLDSKKFAETAAAFAKSGEAGNVLQVVLPDKHTGYDVQLPLDALSKVAEEKPNAVLAITSANGQYNIPVSLLKGDGTLHVTIAATASATVTELDKKLQAKTKQRVSDVVTFAATIETDGSAKAVTAFDVTRTLELNKAVENFNSLTVIAFDPVTGNIQFVPATFKVENGKTIATFKQQANGIYTVVEGKQTFTDMTNHWAQQAVETLASKLIVNGKSATKFYPNGNVTRAEFASMLVRGLGLVPAANSTAAFTDVAADKWYAQEVNTAVQYGLVNGVGNNKFAPTDSITREQMAVMIMNAVATVEETSLNEASNGVLASYKDGEKVSKFAKAAVQAAIEAKLMTGKSGALLAPQETANRAEAATMLQRLLIKLQFMN</sequence>
<dbReference type="Pfam" id="PF00754">
    <property type="entry name" value="F5_F8_type_C"/>
    <property type="match status" value="2"/>
</dbReference>
<dbReference type="SUPFAM" id="SSF51445">
    <property type="entry name" value="(Trans)glycosidases"/>
    <property type="match status" value="1"/>
</dbReference>
<gene>
    <name evidence="6" type="ORF">ACFSJH_10250</name>
</gene>
<dbReference type="EMBL" id="JBHUHO010000029">
    <property type="protein sequence ID" value="MFD2116105.1"/>
    <property type="molecule type" value="Genomic_DNA"/>
</dbReference>
<evidence type="ECO:0000313" key="7">
    <source>
        <dbReference type="Proteomes" id="UP001597362"/>
    </source>
</evidence>
<dbReference type="InterPro" id="IPR013378">
    <property type="entry name" value="InlB-like_B-rpt"/>
</dbReference>
<proteinExistence type="predicted"/>
<dbReference type="InterPro" id="IPR023296">
    <property type="entry name" value="Glyco_hydro_beta-prop_sf"/>
</dbReference>
<name>A0ABW4YK28_9BACL</name>
<dbReference type="Gene3D" id="3.20.20.80">
    <property type="entry name" value="Glycosidases"/>
    <property type="match status" value="1"/>
</dbReference>
<dbReference type="Gene3D" id="2.60.40.4270">
    <property type="entry name" value="Listeria-Bacteroides repeat domain"/>
    <property type="match status" value="3"/>
</dbReference>
<dbReference type="NCBIfam" id="TIGR02543">
    <property type="entry name" value="List_Bact_rpt"/>
    <property type="match status" value="2"/>
</dbReference>
<dbReference type="Proteomes" id="UP001597362">
    <property type="component" value="Unassembled WGS sequence"/>
</dbReference>
<dbReference type="PROSITE" id="PS51272">
    <property type="entry name" value="SLH"/>
    <property type="match status" value="3"/>
</dbReference>
<accession>A0ABW4YK28</accession>
<dbReference type="PROSITE" id="PS50022">
    <property type="entry name" value="FA58C_3"/>
    <property type="match status" value="1"/>
</dbReference>
<dbReference type="InterPro" id="IPR039743">
    <property type="entry name" value="6GAL/EXGAL"/>
</dbReference>
<dbReference type="InterPro" id="IPR001119">
    <property type="entry name" value="SLH_dom"/>
</dbReference>
<evidence type="ECO:0000259" key="5">
    <source>
        <dbReference type="PROSITE" id="PS51272"/>
    </source>
</evidence>